<dbReference type="EMBL" id="CAMPGE010020918">
    <property type="protein sequence ID" value="CAI2379099.1"/>
    <property type="molecule type" value="Genomic_DNA"/>
</dbReference>
<gene>
    <name evidence="2" type="ORF">ECRASSUSDP1_LOCUS20507</name>
</gene>
<keyword evidence="1" id="KW-0472">Membrane</keyword>
<evidence type="ECO:0000313" key="2">
    <source>
        <dbReference type="EMBL" id="CAI2379099.1"/>
    </source>
</evidence>
<evidence type="ECO:0000313" key="3">
    <source>
        <dbReference type="Proteomes" id="UP001295684"/>
    </source>
</evidence>
<reference evidence="2" key="1">
    <citation type="submission" date="2023-07" db="EMBL/GenBank/DDBJ databases">
        <authorList>
            <consortium name="AG Swart"/>
            <person name="Singh M."/>
            <person name="Singh A."/>
            <person name="Seah K."/>
            <person name="Emmerich C."/>
        </authorList>
    </citation>
    <scope>NUCLEOTIDE SEQUENCE</scope>
    <source>
        <strain evidence="2">DP1</strain>
    </source>
</reference>
<accession>A0AAD2D334</accession>
<organism evidence="2 3">
    <name type="scientific">Euplotes crassus</name>
    <dbReference type="NCBI Taxonomy" id="5936"/>
    <lineage>
        <taxon>Eukaryota</taxon>
        <taxon>Sar</taxon>
        <taxon>Alveolata</taxon>
        <taxon>Ciliophora</taxon>
        <taxon>Intramacronucleata</taxon>
        <taxon>Spirotrichea</taxon>
        <taxon>Hypotrichia</taxon>
        <taxon>Euplotida</taxon>
        <taxon>Euplotidae</taxon>
        <taxon>Moneuplotes</taxon>
    </lineage>
</organism>
<name>A0AAD2D334_EUPCR</name>
<keyword evidence="1" id="KW-1133">Transmembrane helix</keyword>
<sequence>MKIVKAMVSHKTFPPLEFINSFSFPIVWFIIVSLLPKPSSRSFIKLSSSFKVDVILFDSFLIEEILCARTPIWALLSFCICFSTKVSPSDEDGLGLLTALPLAFLIIFDRC</sequence>
<dbReference type="Proteomes" id="UP001295684">
    <property type="component" value="Unassembled WGS sequence"/>
</dbReference>
<proteinExistence type="predicted"/>
<comment type="caution">
    <text evidence="2">The sequence shown here is derived from an EMBL/GenBank/DDBJ whole genome shotgun (WGS) entry which is preliminary data.</text>
</comment>
<keyword evidence="3" id="KW-1185">Reference proteome</keyword>
<evidence type="ECO:0000256" key="1">
    <source>
        <dbReference type="SAM" id="Phobius"/>
    </source>
</evidence>
<keyword evidence="1" id="KW-0812">Transmembrane</keyword>
<protein>
    <submittedName>
        <fullName evidence="2">Uncharacterized protein</fullName>
    </submittedName>
</protein>
<feature type="transmembrane region" description="Helical" evidence="1">
    <location>
        <begin position="18"/>
        <end position="35"/>
    </location>
</feature>
<dbReference type="AlphaFoldDB" id="A0AAD2D334"/>